<organism evidence="1 2">
    <name type="scientific">Cryptolaemus montrouzieri</name>
    <dbReference type="NCBI Taxonomy" id="559131"/>
    <lineage>
        <taxon>Eukaryota</taxon>
        <taxon>Metazoa</taxon>
        <taxon>Ecdysozoa</taxon>
        <taxon>Arthropoda</taxon>
        <taxon>Hexapoda</taxon>
        <taxon>Insecta</taxon>
        <taxon>Pterygota</taxon>
        <taxon>Neoptera</taxon>
        <taxon>Endopterygota</taxon>
        <taxon>Coleoptera</taxon>
        <taxon>Polyphaga</taxon>
        <taxon>Cucujiformia</taxon>
        <taxon>Coccinelloidea</taxon>
        <taxon>Coccinellidae</taxon>
        <taxon>Scymninae</taxon>
        <taxon>Scymnini</taxon>
        <taxon>Cryptolaemus</taxon>
    </lineage>
</organism>
<keyword evidence="2" id="KW-1185">Reference proteome</keyword>
<evidence type="ECO:0000313" key="1">
    <source>
        <dbReference type="EMBL" id="KAL3284361.1"/>
    </source>
</evidence>
<gene>
    <name evidence="1" type="ORF">HHI36_018525</name>
</gene>
<proteinExistence type="predicted"/>
<sequence>CLDIARSFVTWIVNLHVQNGNMMLGDELVDQQSLLNGKTATSEKKCDLFRVVQVCVGE</sequence>
<name>A0ABD2P0K9_9CUCU</name>
<protein>
    <submittedName>
        <fullName evidence="1">Uncharacterized protein</fullName>
    </submittedName>
</protein>
<feature type="non-terminal residue" evidence="1">
    <location>
        <position position="1"/>
    </location>
</feature>
<evidence type="ECO:0000313" key="2">
    <source>
        <dbReference type="Proteomes" id="UP001516400"/>
    </source>
</evidence>
<accession>A0ABD2P0K9</accession>
<dbReference type="EMBL" id="JABFTP020000165">
    <property type="protein sequence ID" value="KAL3284361.1"/>
    <property type="molecule type" value="Genomic_DNA"/>
</dbReference>
<dbReference type="AlphaFoldDB" id="A0ABD2P0K9"/>
<comment type="caution">
    <text evidence="1">The sequence shown here is derived from an EMBL/GenBank/DDBJ whole genome shotgun (WGS) entry which is preliminary data.</text>
</comment>
<reference evidence="1 2" key="1">
    <citation type="journal article" date="2021" name="BMC Biol.">
        <title>Horizontally acquired antibacterial genes associated with adaptive radiation of ladybird beetles.</title>
        <authorList>
            <person name="Li H.S."/>
            <person name="Tang X.F."/>
            <person name="Huang Y.H."/>
            <person name="Xu Z.Y."/>
            <person name="Chen M.L."/>
            <person name="Du X.Y."/>
            <person name="Qiu B.Y."/>
            <person name="Chen P.T."/>
            <person name="Zhang W."/>
            <person name="Slipinski A."/>
            <person name="Escalona H.E."/>
            <person name="Waterhouse R.M."/>
            <person name="Zwick A."/>
            <person name="Pang H."/>
        </authorList>
    </citation>
    <scope>NUCLEOTIDE SEQUENCE [LARGE SCALE GENOMIC DNA]</scope>
    <source>
        <strain evidence="1">SYSU2018</strain>
    </source>
</reference>
<dbReference type="Proteomes" id="UP001516400">
    <property type="component" value="Unassembled WGS sequence"/>
</dbReference>